<gene>
    <name evidence="3" type="ORF">SAMN05444342_4383</name>
    <name evidence="2" type="ORF">ZOD2009_19163</name>
</gene>
<keyword evidence="5" id="KW-1185">Reference proteome</keyword>
<protein>
    <recommendedName>
        <fullName evidence="1">DUF7692 domain-containing protein</fullName>
    </recommendedName>
</protein>
<dbReference type="OrthoDB" id="197139at2157"/>
<accession>E7QYE2</accession>
<evidence type="ECO:0000313" key="5">
    <source>
        <dbReference type="Proteomes" id="UP000184203"/>
    </source>
</evidence>
<dbReference type="AlphaFoldDB" id="E7QYE2"/>
<sequence length="82" mass="9469">MRIKSDGKYEYRKDLYDQAGELLGESTRSKGLDASAEFTRRMMKNLERAADHPDMTAELAEILSTPRVTLEYRVESRVQVNE</sequence>
<evidence type="ECO:0000259" key="1">
    <source>
        <dbReference type="Pfam" id="PF24743"/>
    </source>
</evidence>
<proteinExistence type="predicted"/>
<dbReference type="EMBL" id="FRAN01000011">
    <property type="protein sequence ID" value="SHL67786.1"/>
    <property type="molecule type" value="Genomic_DNA"/>
</dbReference>
<dbReference type="STRING" id="797209.GCA_000376445_02133"/>
<evidence type="ECO:0000313" key="4">
    <source>
        <dbReference type="Proteomes" id="UP000003751"/>
    </source>
</evidence>
<dbReference type="RefSeq" id="WP_007982569.1">
    <property type="nucleotide sequence ID" value="NZ_AEMG01000027.1"/>
</dbReference>
<dbReference type="Pfam" id="PF24743">
    <property type="entry name" value="DUF7692"/>
    <property type="match status" value="1"/>
</dbReference>
<dbReference type="InterPro" id="IPR056109">
    <property type="entry name" value="DUF7692"/>
</dbReference>
<reference evidence="2 4" key="1">
    <citation type="journal article" date="2014" name="ISME J.">
        <title>Trehalose/2-sulfotrehalose biosynthesis and glycine-betaine uptake are widely spread mechanisms for osmoadaptation in the Halobacteriales.</title>
        <authorList>
            <person name="Youssef N.H."/>
            <person name="Savage-Ashlock K.N."/>
            <person name="McCully A.L."/>
            <person name="Luedtke B."/>
            <person name="Shaw E.I."/>
            <person name="Hoff W.D."/>
            <person name="Elshahed M.S."/>
        </authorList>
    </citation>
    <scope>NUCLEOTIDE SEQUENCE [LARGE SCALE GENOMIC DNA]</scope>
    <source>
        <strain evidence="2 4">DX253</strain>
    </source>
</reference>
<name>E7QYE2_HALPU</name>
<organism evidence="2 4">
    <name type="scientific">Haladaptatus paucihalophilus DX253</name>
    <dbReference type="NCBI Taxonomy" id="797209"/>
    <lineage>
        <taxon>Archaea</taxon>
        <taxon>Methanobacteriati</taxon>
        <taxon>Methanobacteriota</taxon>
        <taxon>Stenosarchaea group</taxon>
        <taxon>Halobacteria</taxon>
        <taxon>Halobacteriales</taxon>
        <taxon>Haladaptataceae</taxon>
        <taxon>Haladaptatus</taxon>
    </lineage>
</organism>
<dbReference type="EMBL" id="AEMG01000027">
    <property type="protein sequence ID" value="EFW90467.1"/>
    <property type="molecule type" value="Genomic_DNA"/>
</dbReference>
<reference evidence="3" key="2">
    <citation type="submission" date="2016-11" db="EMBL/GenBank/DDBJ databases">
        <authorList>
            <person name="Jaros S."/>
            <person name="Januszkiewicz K."/>
            <person name="Wedrychowicz H."/>
        </authorList>
    </citation>
    <scope>NUCLEOTIDE SEQUENCE [LARGE SCALE GENOMIC DNA]</scope>
    <source>
        <strain evidence="3">DX253</strain>
    </source>
</reference>
<dbReference type="Proteomes" id="UP000184203">
    <property type="component" value="Unassembled WGS sequence"/>
</dbReference>
<dbReference type="PATRIC" id="fig|797209.4.peg.3748"/>
<evidence type="ECO:0000313" key="2">
    <source>
        <dbReference type="EMBL" id="EFW90467.1"/>
    </source>
</evidence>
<feature type="domain" description="DUF7692" evidence="1">
    <location>
        <begin position="1"/>
        <end position="56"/>
    </location>
</feature>
<reference evidence="5" key="3">
    <citation type="submission" date="2016-11" db="EMBL/GenBank/DDBJ databases">
        <authorList>
            <person name="Varghese N."/>
            <person name="Submissions S."/>
        </authorList>
    </citation>
    <scope>NUCLEOTIDE SEQUENCE [LARGE SCALE GENOMIC DNA]</scope>
    <source>
        <strain evidence="5">DX253</strain>
    </source>
</reference>
<evidence type="ECO:0000313" key="3">
    <source>
        <dbReference type="EMBL" id="SHL67786.1"/>
    </source>
</evidence>
<dbReference type="Proteomes" id="UP000003751">
    <property type="component" value="Unassembled WGS sequence"/>
</dbReference>
<dbReference type="eggNOG" id="arCOG09232">
    <property type="taxonomic scope" value="Archaea"/>
</dbReference>